<evidence type="ECO:0000256" key="2">
    <source>
        <dbReference type="ARBA" id="ARBA00022723"/>
    </source>
</evidence>
<keyword evidence="3 4" id="KW-0408">Iron</keyword>
<dbReference type="PROSITE" id="PS51007">
    <property type="entry name" value="CYTC"/>
    <property type="match status" value="1"/>
</dbReference>
<organism evidence="6 7">
    <name type="scientific">Leptonema illini</name>
    <dbReference type="NCBI Taxonomy" id="183"/>
    <lineage>
        <taxon>Bacteria</taxon>
        <taxon>Pseudomonadati</taxon>
        <taxon>Spirochaetota</taxon>
        <taxon>Spirochaetia</taxon>
        <taxon>Leptospirales</taxon>
        <taxon>Leptospiraceae</taxon>
        <taxon>Leptonema</taxon>
    </lineage>
</organism>
<dbReference type="GO" id="GO:0020037">
    <property type="term" value="F:heme binding"/>
    <property type="evidence" value="ECO:0007669"/>
    <property type="project" value="InterPro"/>
</dbReference>
<dbReference type="GO" id="GO:0046872">
    <property type="term" value="F:metal ion binding"/>
    <property type="evidence" value="ECO:0007669"/>
    <property type="project" value="UniProtKB-KW"/>
</dbReference>
<sequence length="111" mass="12554">MKWSLPLVAFYALVACEAKTQSVATHSELWQQGQVIFDMNCKSCHSMEDEKLTGPSLNRFRITMDGTEARQSIIEPSRDIVPGYTDIMPQDFGTRLTESQMDALIFYLTNG</sequence>
<comment type="caution">
    <text evidence="6">The sequence shown here is derived from an EMBL/GenBank/DDBJ whole genome shotgun (WGS) entry which is preliminary data.</text>
</comment>
<dbReference type="PROSITE" id="PS51257">
    <property type="entry name" value="PROKAR_LIPOPROTEIN"/>
    <property type="match status" value="1"/>
</dbReference>
<evidence type="ECO:0000256" key="3">
    <source>
        <dbReference type="ARBA" id="ARBA00023004"/>
    </source>
</evidence>
<protein>
    <submittedName>
        <fullName evidence="6">Cytochrome c</fullName>
    </submittedName>
</protein>
<keyword evidence="2 4" id="KW-0479">Metal-binding</keyword>
<evidence type="ECO:0000313" key="6">
    <source>
        <dbReference type="EMBL" id="KAB2933524.1"/>
    </source>
</evidence>
<dbReference type="GO" id="GO:0009055">
    <property type="term" value="F:electron transfer activity"/>
    <property type="evidence" value="ECO:0007669"/>
    <property type="project" value="InterPro"/>
</dbReference>
<dbReference type="SUPFAM" id="SSF46626">
    <property type="entry name" value="Cytochrome c"/>
    <property type="match status" value="1"/>
</dbReference>
<reference evidence="6 7" key="1">
    <citation type="submission" date="2019-10" db="EMBL/GenBank/DDBJ databases">
        <title>Extracellular Electron Transfer in a Candidatus Methanoperedens spp. Enrichment Culture.</title>
        <authorList>
            <person name="Berger S."/>
            <person name="Rangel Shaw D."/>
            <person name="Berben T."/>
            <person name="In 'T Zandt M."/>
            <person name="Frank J."/>
            <person name="Reimann J."/>
            <person name="Jetten M.S.M."/>
            <person name="Welte C.U."/>
        </authorList>
    </citation>
    <scope>NUCLEOTIDE SEQUENCE [LARGE SCALE GENOMIC DNA]</scope>
    <source>
        <strain evidence="6">SB12</strain>
    </source>
</reference>
<dbReference type="InterPro" id="IPR009056">
    <property type="entry name" value="Cyt_c-like_dom"/>
</dbReference>
<evidence type="ECO:0000256" key="1">
    <source>
        <dbReference type="ARBA" id="ARBA00022617"/>
    </source>
</evidence>
<evidence type="ECO:0000313" key="7">
    <source>
        <dbReference type="Proteomes" id="UP000460298"/>
    </source>
</evidence>
<keyword evidence="1 4" id="KW-0349">Heme</keyword>
<dbReference type="Gene3D" id="1.10.760.10">
    <property type="entry name" value="Cytochrome c-like domain"/>
    <property type="match status" value="1"/>
</dbReference>
<dbReference type="InterPro" id="IPR036909">
    <property type="entry name" value="Cyt_c-like_dom_sf"/>
</dbReference>
<name>A0A833H2P5_9LEPT</name>
<accession>A0A833H2P5</accession>
<dbReference type="Pfam" id="PF00034">
    <property type="entry name" value="Cytochrom_C"/>
    <property type="match status" value="1"/>
</dbReference>
<gene>
    <name evidence="6" type="ORF">F9K24_06650</name>
</gene>
<evidence type="ECO:0000256" key="4">
    <source>
        <dbReference type="PROSITE-ProRule" id="PRU00433"/>
    </source>
</evidence>
<dbReference type="EMBL" id="WBUI01000005">
    <property type="protein sequence ID" value="KAB2933524.1"/>
    <property type="molecule type" value="Genomic_DNA"/>
</dbReference>
<dbReference type="AlphaFoldDB" id="A0A833H2P5"/>
<feature type="domain" description="Cytochrome c" evidence="5">
    <location>
        <begin position="28"/>
        <end position="111"/>
    </location>
</feature>
<dbReference type="Proteomes" id="UP000460298">
    <property type="component" value="Unassembled WGS sequence"/>
</dbReference>
<evidence type="ECO:0000259" key="5">
    <source>
        <dbReference type="PROSITE" id="PS51007"/>
    </source>
</evidence>
<proteinExistence type="predicted"/>